<accession>A0ABY6GZ25</accession>
<organism evidence="1 2">
    <name type="scientific">Endozoicomonas euniceicola</name>
    <dbReference type="NCBI Taxonomy" id="1234143"/>
    <lineage>
        <taxon>Bacteria</taxon>
        <taxon>Pseudomonadati</taxon>
        <taxon>Pseudomonadota</taxon>
        <taxon>Gammaproteobacteria</taxon>
        <taxon>Oceanospirillales</taxon>
        <taxon>Endozoicomonadaceae</taxon>
        <taxon>Endozoicomonas</taxon>
    </lineage>
</organism>
<evidence type="ECO:0000313" key="1">
    <source>
        <dbReference type="EMBL" id="UYM18040.1"/>
    </source>
</evidence>
<dbReference type="RefSeq" id="WP_262600811.1">
    <property type="nucleotide sequence ID" value="NZ_CP103300.1"/>
</dbReference>
<gene>
    <name evidence="1" type="ORF">NX720_09080</name>
</gene>
<evidence type="ECO:0000313" key="2">
    <source>
        <dbReference type="Proteomes" id="UP001163255"/>
    </source>
</evidence>
<sequence>MSGRFPSQPAARIVILTVLLLPALLTGCASHLEKERQQLAQQPHQQDVCGQLNYVFNNSGNGFRAIRSQPNFQNKITLWKSTYQPLETSCEIWQWSNRYSFVCSKILPDAQSARAIYDETNATIGQCVKADNVAIRHEPLPDNKGERTEYRVNGQVRGSTEMVNTKGLFLDDWTVYVLISSPDEGSGRLAAPEKQP</sequence>
<dbReference type="Proteomes" id="UP001163255">
    <property type="component" value="Chromosome"/>
</dbReference>
<dbReference type="EMBL" id="CP103300">
    <property type="protein sequence ID" value="UYM18040.1"/>
    <property type="molecule type" value="Genomic_DNA"/>
</dbReference>
<keyword evidence="2" id="KW-1185">Reference proteome</keyword>
<name>A0ABY6GZ25_9GAMM</name>
<evidence type="ECO:0008006" key="3">
    <source>
        <dbReference type="Google" id="ProtNLM"/>
    </source>
</evidence>
<protein>
    <recommendedName>
        <fullName evidence="3">Lipoprotein</fullName>
    </recommendedName>
</protein>
<dbReference type="PROSITE" id="PS51257">
    <property type="entry name" value="PROKAR_LIPOPROTEIN"/>
    <property type="match status" value="1"/>
</dbReference>
<reference evidence="1" key="1">
    <citation type="submission" date="2022-10" db="EMBL/GenBank/DDBJ databases">
        <title>Completed Genome Sequence of two octocoral isolated bacterium, Endozoicomonas euniceicola EF212T and Endozoicomonas gorgoniicola PS125T.</title>
        <authorList>
            <person name="Chiou Y.-J."/>
            <person name="Chen Y.-H."/>
        </authorList>
    </citation>
    <scope>NUCLEOTIDE SEQUENCE</scope>
    <source>
        <strain evidence="1">EF212</strain>
    </source>
</reference>
<proteinExistence type="predicted"/>